<feature type="chain" id="PRO_5035253900" evidence="3">
    <location>
        <begin position="17"/>
        <end position="117"/>
    </location>
</feature>
<dbReference type="PROSITE" id="PS51155">
    <property type="entry name" value="CHIT_BIND_RR_2"/>
    <property type="match status" value="1"/>
</dbReference>
<dbReference type="GO" id="GO:0042302">
    <property type="term" value="F:structural constituent of cuticle"/>
    <property type="evidence" value="ECO:0007669"/>
    <property type="project" value="UniProtKB-UniRule"/>
</dbReference>
<reference evidence="4" key="1">
    <citation type="journal article" date="2021" name="Sci. Adv.">
        <title>The American lobster genome reveals insights on longevity, neural, and immune adaptations.</title>
        <authorList>
            <person name="Polinski J.M."/>
            <person name="Zimin A.V."/>
            <person name="Clark K.F."/>
            <person name="Kohn A.B."/>
            <person name="Sadowski N."/>
            <person name="Timp W."/>
            <person name="Ptitsyn A."/>
            <person name="Khanna P."/>
            <person name="Romanova D.Y."/>
            <person name="Williams P."/>
            <person name="Greenwood S.J."/>
            <person name="Moroz L.L."/>
            <person name="Walt D.R."/>
            <person name="Bodnar A.G."/>
        </authorList>
    </citation>
    <scope>NUCLEOTIDE SEQUENCE</scope>
    <source>
        <strain evidence="4">GMGI-L3</strain>
    </source>
</reference>
<dbReference type="EMBL" id="JAHLQT010022636">
    <property type="protein sequence ID" value="KAG7166328.1"/>
    <property type="molecule type" value="Genomic_DNA"/>
</dbReference>
<evidence type="ECO:0000313" key="4">
    <source>
        <dbReference type="EMBL" id="KAG7166328.1"/>
    </source>
</evidence>
<dbReference type="PANTHER" id="PTHR12236">
    <property type="entry name" value="STRUCTURAL CONTITUENT OF CUTICLE"/>
    <property type="match status" value="1"/>
</dbReference>
<keyword evidence="1 2" id="KW-0193">Cuticle</keyword>
<dbReference type="GO" id="GO:0005615">
    <property type="term" value="C:extracellular space"/>
    <property type="evidence" value="ECO:0007669"/>
    <property type="project" value="TreeGrafter"/>
</dbReference>
<accession>A0A8J5MWE6</accession>
<dbReference type="InterPro" id="IPR051217">
    <property type="entry name" value="Insect_Cuticle_Struc_Prot"/>
</dbReference>
<dbReference type="Proteomes" id="UP000747542">
    <property type="component" value="Unassembled WGS sequence"/>
</dbReference>
<feature type="non-terminal residue" evidence="4">
    <location>
        <position position="117"/>
    </location>
</feature>
<dbReference type="AlphaFoldDB" id="A0A8J5MWE6"/>
<protein>
    <submittedName>
        <fullName evidence="4">Pro-resilin-like 13</fullName>
    </submittedName>
</protein>
<evidence type="ECO:0000256" key="1">
    <source>
        <dbReference type="ARBA" id="ARBA00022460"/>
    </source>
</evidence>
<dbReference type="InterPro" id="IPR000618">
    <property type="entry name" value="Insect_cuticle"/>
</dbReference>
<comment type="caution">
    <text evidence="4">The sequence shown here is derived from an EMBL/GenBank/DDBJ whole genome shotgun (WGS) entry which is preliminary data.</text>
</comment>
<organism evidence="4 5">
    <name type="scientific">Homarus americanus</name>
    <name type="common">American lobster</name>
    <dbReference type="NCBI Taxonomy" id="6706"/>
    <lineage>
        <taxon>Eukaryota</taxon>
        <taxon>Metazoa</taxon>
        <taxon>Ecdysozoa</taxon>
        <taxon>Arthropoda</taxon>
        <taxon>Crustacea</taxon>
        <taxon>Multicrustacea</taxon>
        <taxon>Malacostraca</taxon>
        <taxon>Eumalacostraca</taxon>
        <taxon>Eucarida</taxon>
        <taxon>Decapoda</taxon>
        <taxon>Pleocyemata</taxon>
        <taxon>Astacidea</taxon>
        <taxon>Nephropoidea</taxon>
        <taxon>Nephropidae</taxon>
        <taxon>Homarus</taxon>
    </lineage>
</organism>
<dbReference type="PANTHER" id="PTHR12236:SF79">
    <property type="entry name" value="CUTICULAR PROTEIN 50CB-RELATED"/>
    <property type="match status" value="1"/>
</dbReference>
<gene>
    <name evidence="4" type="ORF">Hamer_G011160</name>
</gene>
<dbReference type="Pfam" id="PF00379">
    <property type="entry name" value="Chitin_bind_4"/>
    <property type="match status" value="1"/>
</dbReference>
<keyword evidence="3" id="KW-0732">Signal</keyword>
<name>A0A8J5MWE6_HOMAM</name>
<evidence type="ECO:0000256" key="2">
    <source>
        <dbReference type="PROSITE-ProRule" id="PRU00497"/>
    </source>
</evidence>
<dbReference type="GO" id="GO:0031012">
    <property type="term" value="C:extracellular matrix"/>
    <property type="evidence" value="ECO:0007669"/>
    <property type="project" value="TreeGrafter"/>
</dbReference>
<proteinExistence type="predicted"/>
<evidence type="ECO:0000256" key="3">
    <source>
        <dbReference type="SAM" id="SignalP"/>
    </source>
</evidence>
<sequence length="117" mass="13602">VLLLLAVVAVVAVAAADERPSYYGDHEDAKYKFKWLVKNDYNHYGHEEIRDGDHTQGSYFVSLPDTRKQIVTYYVDGDSGFVAEVKYEGEAHYPETYIKYNDYEPPKYDYKPLYVSE</sequence>
<evidence type="ECO:0000313" key="5">
    <source>
        <dbReference type="Proteomes" id="UP000747542"/>
    </source>
</evidence>
<feature type="signal peptide" evidence="3">
    <location>
        <begin position="1"/>
        <end position="16"/>
    </location>
</feature>
<keyword evidence="5" id="KW-1185">Reference proteome</keyword>